<comment type="caution">
    <text evidence="1">The sequence shown here is derived from an EMBL/GenBank/DDBJ whole genome shotgun (WGS) entry which is preliminary data.</text>
</comment>
<proteinExistence type="predicted"/>
<sequence length="57" mass="6687">MAFIRIAKNLLEVPADILALVYFQRWTVEIFFWSFTQFLGCAHLISHGHNGMEIQVY</sequence>
<reference evidence="1 2" key="1">
    <citation type="submission" date="2017-05" db="EMBL/GenBank/DDBJ databases">
        <authorList>
            <person name="Varghese N."/>
            <person name="Submissions S."/>
        </authorList>
    </citation>
    <scope>NUCLEOTIDE SEQUENCE [LARGE SCALE GENOMIC DNA]</scope>
    <source>
        <strain evidence="1 2">DSM 25457</strain>
    </source>
</reference>
<evidence type="ECO:0000313" key="1">
    <source>
        <dbReference type="EMBL" id="SMP73453.1"/>
    </source>
</evidence>
<dbReference type="Proteomes" id="UP001158067">
    <property type="component" value="Unassembled WGS sequence"/>
</dbReference>
<evidence type="ECO:0000313" key="2">
    <source>
        <dbReference type="Proteomes" id="UP001158067"/>
    </source>
</evidence>
<keyword evidence="2" id="KW-1185">Reference proteome</keyword>
<gene>
    <name evidence="1" type="ORF">SAMN06265222_116129</name>
</gene>
<name>A0ABY1QMN7_9BACT</name>
<protein>
    <recommendedName>
        <fullName evidence="3">Transposase</fullName>
    </recommendedName>
</protein>
<accession>A0ABY1QMN7</accession>
<organism evidence="1 2">
    <name type="scientific">Neorhodopirellula lusitana</name>
    <dbReference type="NCBI Taxonomy" id="445327"/>
    <lineage>
        <taxon>Bacteria</taxon>
        <taxon>Pseudomonadati</taxon>
        <taxon>Planctomycetota</taxon>
        <taxon>Planctomycetia</taxon>
        <taxon>Pirellulales</taxon>
        <taxon>Pirellulaceae</taxon>
        <taxon>Neorhodopirellula</taxon>
    </lineage>
</organism>
<evidence type="ECO:0008006" key="3">
    <source>
        <dbReference type="Google" id="ProtNLM"/>
    </source>
</evidence>
<dbReference type="EMBL" id="FXUG01000016">
    <property type="protein sequence ID" value="SMP73453.1"/>
    <property type="molecule type" value="Genomic_DNA"/>
</dbReference>